<dbReference type="Pfam" id="PF00653">
    <property type="entry name" value="BIR"/>
    <property type="match status" value="2"/>
</dbReference>
<name>A0AAE0S4Z1_9BIVA</name>
<dbReference type="PANTHER" id="PTHR10044:SF139">
    <property type="entry name" value="DEATH-ASSOCIATED INHIBITOR OF APOPTOSIS 2"/>
    <property type="match status" value="1"/>
</dbReference>
<feature type="compositionally biased region" description="Polar residues" evidence="2">
    <location>
        <begin position="221"/>
        <end position="240"/>
    </location>
</feature>
<dbReference type="SUPFAM" id="SSF57924">
    <property type="entry name" value="Inhibitor of apoptosis (IAP) repeat"/>
    <property type="match status" value="2"/>
</dbReference>
<dbReference type="GO" id="GO:0031398">
    <property type="term" value="P:positive regulation of protein ubiquitination"/>
    <property type="evidence" value="ECO:0007669"/>
    <property type="project" value="TreeGrafter"/>
</dbReference>
<comment type="caution">
    <text evidence="3">The sequence shown here is derived from an EMBL/GenBank/DDBJ whole genome shotgun (WGS) entry which is preliminary data.</text>
</comment>
<reference evidence="3" key="1">
    <citation type="journal article" date="2021" name="Genome Biol. Evol.">
        <title>A High-Quality Reference Genome for a Parasitic Bivalve with Doubly Uniparental Inheritance (Bivalvia: Unionida).</title>
        <authorList>
            <person name="Smith C.H."/>
        </authorList>
    </citation>
    <scope>NUCLEOTIDE SEQUENCE</scope>
    <source>
        <strain evidence="3">CHS0354</strain>
    </source>
</reference>
<dbReference type="SMART" id="SM00238">
    <property type="entry name" value="BIR"/>
    <property type="match status" value="2"/>
</dbReference>
<dbReference type="EMBL" id="JAEAOA010002006">
    <property type="protein sequence ID" value="KAK3585158.1"/>
    <property type="molecule type" value="Genomic_DNA"/>
</dbReference>
<dbReference type="Gene3D" id="1.10.1170.10">
    <property type="entry name" value="Inhibitor Of Apoptosis Protein (2mihbC-IAP-1), Chain A"/>
    <property type="match status" value="2"/>
</dbReference>
<dbReference type="InterPro" id="IPR050784">
    <property type="entry name" value="IAP"/>
</dbReference>
<evidence type="ECO:0000313" key="3">
    <source>
        <dbReference type="EMBL" id="KAK3585158.1"/>
    </source>
</evidence>
<proteinExistence type="predicted"/>
<dbReference type="PANTHER" id="PTHR10044">
    <property type="entry name" value="INHIBITOR OF APOPTOSIS"/>
    <property type="match status" value="1"/>
</dbReference>
<reference evidence="3" key="2">
    <citation type="journal article" date="2021" name="Genome Biol. Evol.">
        <title>Developing a high-quality reference genome for a parasitic bivalve with doubly uniparental inheritance (Bivalvia: Unionida).</title>
        <authorList>
            <person name="Smith C.H."/>
        </authorList>
    </citation>
    <scope>NUCLEOTIDE SEQUENCE</scope>
    <source>
        <strain evidence="3">CHS0354</strain>
        <tissue evidence="3">Mantle</tissue>
    </source>
</reference>
<protein>
    <submittedName>
        <fullName evidence="3">Uncharacterized protein</fullName>
    </submittedName>
</protein>
<accession>A0AAE0S4Z1</accession>
<evidence type="ECO:0000313" key="4">
    <source>
        <dbReference type="Proteomes" id="UP001195483"/>
    </source>
</evidence>
<dbReference type="GO" id="GO:0051726">
    <property type="term" value="P:regulation of cell cycle"/>
    <property type="evidence" value="ECO:0007669"/>
    <property type="project" value="TreeGrafter"/>
</dbReference>
<evidence type="ECO:0000256" key="2">
    <source>
        <dbReference type="SAM" id="MobiDB-lite"/>
    </source>
</evidence>
<dbReference type="GO" id="GO:0061630">
    <property type="term" value="F:ubiquitin protein ligase activity"/>
    <property type="evidence" value="ECO:0007669"/>
    <property type="project" value="TreeGrafter"/>
</dbReference>
<feature type="compositionally biased region" description="Polar residues" evidence="2">
    <location>
        <begin position="170"/>
        <end position="193"/>
    </location>
</feature>
<dbReference type="Proteomes" id="UP001195483">
    <property type="component" value="Unassembled WGS sequence"/>
</dbReference>
<sequence length="438" mass="49478">MAKPEGDGESLSTVNPSSLQCYVEDILRWSELSSKLSSELSSKLSDHYKKMNNEWARYISFRTFPLSSSVQPIKLAQAGFFYTGQGDETSCFSCGLVYKNWKSDEFPLDVHKRLSPDCIFINGNSLCNAFKYGYANGACMSYSDSDTTITNSQCLENGKRSEEQFELSFTKGTSEVRNSDNAQSQISPTNTTDRLGVETNISLAERQIKSPDGIQSRESEYSSTTTPNVKTGETDQTSILDPTKQKATKQNRQHFEINFEKSKYPHYSALTLRLESFRGWLSHHTQKPADLAAAGFYYVGVGDCVRCFFCGGGLRSWEQGDDPWIEHAQWYPDCDFLKQKKGDDFALRKLAGINLRSEELFKIEPHLKEATEVRFADQVLNITSKTSVVEADSKDLMDFPAVQSVLFMGYSFEMVRQAMQILVSRKGIFTAHLNYYTC</sequence>
<dbReference type="GO" id="GO:0005737">
    <property type="term" value="C:cytoplasm"/>
    <property type="evidence" value="ECO:0007669"/>
    <property type="project" value="TreeGrafter"/>
</dbReference>
<reference evidence="3" key="3">
    <citation type="submission" date="2023-05" db="EMBL/GenBank/DDBJ databases">
        <authorList>
            <person name="Smith C.H."/>
        </authorList>
    </citation>
    <scope>NUCLEOTIDE SEQUENCE</scope>
    <source>
        <strain evidence="3">CHS0354</strain>
        <tissue evidence="3">Mantle</tissue>
    </source>
</reference>
<keyword evidence="4" id="KW-1185">Reference proteome</keyword>
<keyword evidence="1" id="KW-0053">Apoptosis</keyword>
<dbReference type="CDD" id="cd00022">
    <property type="entry name" value="BIR"/>
    <property type="match status" value="2"/>
</dbReference>
<dbReference type="GO" id="GO:0043027">
    <property type="term" value="F:cysteine-type endopeptidase inhibitor activity involved in apoptotic process"/>
    <property type="evidence" value="ECO:0007669"/>
    <property type="project" value="TreeGrafter"/>
</dbReference>
<dbReference type="GO" id="GO:0043066">
    <property type="term" value="P:negative regulation of apoptotic process"/>
    <property type="evidence" value="ECO:0007669"/>
    <property type="project" value="TreeGrafter"/>
</dbReference>
<dbReference type="PROSITE" id="PS01282">
    <property type="entry name" value="BIR_REPEAT_1"/>
    <property type="match status" value="2"/>
</dbReference>
<dbReference type="PROSITE" id="PS50143">
    <property type="entry name" value="BIR_REPEAT_2"/>
    <property type="match status" value="2"/>
</dbReference>
<dbReference type="GO" id="GO:0005634">
    <property type="term" value="C:nucleus"/>
    <property type="evidence" value="ECO:0007669"/>
    <property type="project" value="TreeGrafter"/>
</dbReference>
<dbReference type="InterPro" id="IPR001370">
    <property type="entry name" value="BIR_rpt"/>
</dbReference>
<organism evidence="3 4">
    <name type="scientific">Potamilus streckersoni</name>
    <dbReference type="NCBI Taxonomy" id="2493646"/>
    <lineage>
        <taxon>Eukaryota</taxon>
        <taxon>Metazoa</taxon>
        <taxon>Spiralia</taxon>
        <taxon>Lophotrochozoa</taxon>
        <taxon>Mollusca</taxon>
        <taxon>Bivalvia</taxon>
        <taxon>Autobranchia</taxon>
        <taxon>Heteroconchia</taxon>
        <taxon>Palaeoheterodonta</taxon>
        <taxon>Unionida</taxon>
        <taxon>Unionoidea</taxon>
        <taxon>Unionidae</taxon>
        <taxon>Ambleminae</taxon>
        <taxon>Lampsilini</taxon>
        <taxon>Potamilus</taxon>
    </lineage>
</organism>
<evidence type="ECO:0000256" key="1">
    <source>
        <dbReference type="ARBA" id="ARBA00022703"/>
    </source>
</evidence>
<dbReference type="AlphaFoldDB" id="A0AAE0S4Z1"/>
<feature type="region of interest" description="Disordered" evidence="2">
    <location>
        <begin position="170"/>
        <end position="251"/>
    </location>
</feature>
<dbReference type="FunFam" id="1.10.1170.10:FF:000003">
    <property type="entry name" value="E3 ubiquitin-protein ligase XIAP"/>
    <property type="match status" value="1"/>
</dbReference>
<gene>
    <name evidence="3" type="ORF">CHS0354_034290</name>
</gene>
<dbReference type="GO" id="GO:0006915">
    <property type="term" value="P:apoptotic process"/>
    <property type="evidence" value="ECO:0007669"/>
    <property type="project" value="UniProtKB-KW"/>
</dbReference>